<dbReference type="EMBL" id="CP029255">
    <property type="protein sequence ID" value="AWK03074.1"/>
    <property type="molecule type" value="Genomic_DNA"/>
</dbReference>
<keyword evidence="3" id="KW-1185">Reference proteome</keyword>
<feature type="signal peptide" evidence="1">
    <location>
        <begin position="1"/>
        <end position="22"/>
    </location>
</feature>
<dbReference type="OrthoDB" id="851990at2"/>
<sequence length="165" mass="18083">MKKLKLNITRVLAVMFVLTAFVSCDEVGDTDPGGTSVESMAGDWFITLTDSDGHVLVQNALHSTYNTAANNNTMWIDDHENGYVIKCKVEVDTKTGTFKATSAENILDGSKVTITDGKIEKGAGVSKGGHKVDKISFRAHYDYDAAGYDILYVGHKRTGFFEDEY</sequence>
<dbReference type="Proteomes" id="UP000245250">
    <property type="component" value="Chromosome"/>
</dbReference>
<dbReference type="InterPro" id="IPR038668">
    <property type="entry name" value="Lipid-bd_sf"/>
</dbReference>
<organism evidence="2 3">
    <name type="scientific">Flavobacterium crocinum</name>
    <dbReference type="NCBI Taxonomy" id="2183896"/>
    <lineage>
        <taxon>Bacteria</taxon>
        <taxon>Pseudomonadati</taxon>
        <taxon>Bacteroidota</taxon>
        <taxon>Flavobacteriia</taxon>
        <taxon>Flavobacteriales</taxon>
        <taxon>Flavobacteriaceae</taxon>
        <taxon>Flavobacterium</taxon>
    </lineage>
</organism>
<dbReference type="Pfam" id="PF12888">
    <property type="entry name" value="Lipid_bd"/>
    <property type="match status" value="1"/>
</dbReference>
<protein>
    <recommendedName>
        <fullName evidence="4">Lipid-binding hydrolase</fullName>
    </recommendedName>
</protein>
<dbReference type="InterPro" id="IPR024404">
    <property type="entry name" value="Lipid-bd_put"/>
</dbReference>
<dbReference type="Gene3D" id="2.40.128.220">
    <property type="match status" value="1"/>
</dbReference>
<evidence type="ECO:0000313" key="2">
    <source>
        <dbReference type="EMBL" id="AWK03074.1"/>
    </source>
</evidence>
<feature type="chain" id="PRO_5015764858" description="Lipid-binding hydrolase" evidence="1">
    <location>
        <begin position="23"/>
        <end position="165"/>
    </location>
</feature>
<reference evidence="2 3" key="1">
    <citation type="submission" date="2018-05" db="EMBL/GenBank/DDBJ databases">
        <title>Genome sequencing of Flavobacterium sp. HYN0056.</title>
        <authorList>
            <person name="Yi H."/>
            <person name="Baek C."/>
        </authorList>
    </citation>
    <scope>NUCLEOTIDE SEQUENCE [LARGE SCALE GENOMIC DNA]</scope>
    <source>
        <strain evidence="2 3">HYN0056</strain>
    </source>
</reference>
<evidence type="ECO:0000256" key="1">
    <source>
        <dbReference type="SAM" id="SignalP"/>
    </source>
</evidence>
<dbReference type="AlphaFoldDB" id="A0A2S1YG91"/>
<keyword evidence="1" id="KW-0732">Signal</keyword>
<dbReference type="PROSITE" id="PS51257">
    <property type="entry name" value="PROKAR_LIPOPROTEIN"/>
    <property type="match status" value="1"/>
</dbReference>
<accession>A0A2S1YG91</accession>
<proteinExistence type="predicted"/>
<evidence type="ECO:0000313" key="3">
    <source>
        <dbReference type="Proteomes" id="UP000245250"/>
    </source>
</evidence>
<dbReference type="KEGG" id="fcr:HYN56_02100"/>
<name>A0A2S1YG91_9FLAO</name>
<gene>
    <name evidence="2" type="ORF">HYN56_02100</name>
</gene>
<evidence type="ECO:0008006" key="4">
    <source>
        <dbReference type="Google" id="ProtNLM"/>
    </source>
</evidence>